<dbReference type="InterPro" id="IPR045851">
    <property type="entry name" value="AMP-bd_C_sf"/>
</dbReference>
<gene>
    <name evidence="6" type="ORF">SAMN05216577_13912</name>
</gene>
<reference evidence="6 7" key="1">
    <citation type="submission" date="2016-10" db="EMBL/GenBank/DDBJ databases">
        <authorList>
            <person name="Varghese N."/>
            <person name="Submissions S."/>
        </authorList>
    </citation>
    <scope>NUCLEOTIDE SEQUENCE [LARGE SCALE GENOMIC DNA]</scope>
    <source>
        <strain evidence="6 7">LMG 18378</strain>
    </source>
</reference>
<keyword evidence="2" id="KW-0596">Phosphopantetheine</keyword>
<dbReference type="EMBL" id="FOLS01000039">
    <property type="protein sequence ID" value="SFD82131.1"/>
    <property type="molecule type" value="Genomic_DNA"/>
</dbReference>
<dbReference type="SUPFAM" id="SSF52777">
    <property type="entry name" value="CoA-dependent acyltransferases"/>
    <property type="match status" value="2"/>
</dbReference>
<dbReference type="CDD" id="cd19531">
    <property type="entry name" value="LCL_NRPS-like"/>
    <property type="match status" value="1"/>
</dbReference>
<dbReference type="InterPro" id="IPR001242">
    <property type="entry name" value="Condensation_dom"/>
</dbReference>
<dbReference type="PROSITE" id="PS50075">
    <property type="entry name" value="CARRIER"/>
    <property type="match status" value="1"/>
</dbReference>
<dbReference type="Proteomes" id="UP000183385">
    <property type="component" value="Unassembled WGS sequence"/>
</dbReference>
<evidence type="ECO:0000256" key="1">
    <source>
        <dbReference type="ARBA" id="ARBA00001957"/>
    </source>
</evidence>
<evidence type="ECO:0000256" key="2">
    <source>
        <dbReference type="ARBA" id="ARBA00022450"/>
    </source>
</evidence>
<dbReference type="InterPro" id="IPR009081">
    <property type="entry name" value="PP-bd_ACP"/>
</dbReference>
<name>A0AAQ1KMB4_9PSED</name>
<dbReference type="FunFam" id="1.10.1200.10:FF:000005">
    <property type="entry name" value="Nonribosomal peptide synthetase 1"/>
    <property type="match status" value="1"/>
</dbReference>
<dbReference type="SUPFAM" id="SSF47336">
    <property type="entry name" value="ACP-like"/>
    <property type="match status" value="1"/>
</dbReference>
<dbReference type="PANTHER" id="PTHR45527:SF1">
    <property type="entry name" value="FATTY ACID SYNTHASE"/>
    <property type="match status" value="1"/>
</dbReference>
<keyword evidence="7" id="KW-1185">Reference proteome</keyword>
<dbReference type="GO" id="GO:0009239">
    <property type="term" value="P:enterobactin biosynthetic process"/>
    <property type="evidence" value="ECO:0007669"/>
    <property type="project" value="TreeGrafter"/>
</dbReference>
<dbReference type="PANTHER" id="PTHR45527">
    <property type="entry name" value="NONRIBOSOMAL PEPTIDE SYNTHETASE"/>
    <property type="match status" value="1"/>
</dbReference>
<dbReference type="GO" id="GO:0043041">
    <property type="term" value="P:amino acid activation for nonribosomal peptide biosynthetic process"/>
    <property type="evidence" value="ECO:0007669"/>
    <property type="project" value="TreeGrafter"/>
</dbReference>
<dbReference type="InterPro" id="IPR042098">
    <property type="entry name" value="TauD-like_sf"/>
</dbReference>
<dbReference type="AlphaFoldDB" id="A0AAQ1KMB4"/>
<keyword evidence="3" id="KW-0597">Phosphoprotein</keyword>
<dbReference type="Gene3D" id="1.10.1200.10">
    <property type="entry name" value="ACP-like"/>
    <property type="match status" value="1"/>
</dbReference>
<evidence type="ECO:0000313" key="6">
    <source>
        <dbReference type="EMBL" id="SFD82131.1"/>
    </source>
</evidence>
<dbReference type="InterPro" id="IPR023213">
    <property type="entry name" value="CAT-like_dom_sf"/>
</dbReference>
<comment type="cofactor">
    <cofactor evidence="1">
        <name>pantetheine 4'-phosphate</name>
        <dbReference type="ChEBI" id="CHEBI:47942"/>
    </cofactor>
</comment>
<dbReference type="GO" id="GO:0009366">
    <property type="term" value="C:enterobactin synthetase complex"/>
    <property type="evidence" value="ECO:0007669"/>
    <property type="project" value="TreeGrafter"/>
</dbReference>
<accession>A0AAQ1KMB4</accession>
<dbReference type="InterPro" id="IPR020806">
    <property type="entry name" value="PKS_PP-bd"/>
</dbReference>
<evidence type="ECO:0000256" key="4">
    <source>
        <dbReference type="ARBA" id="ARBA00023002"/>
    </source>
</evidence>
<proteinExistence type="predicted"/>
<comment type="caution">
    <text evidence="6">The sequence shown here is derived from an EMBL/GenBank/DDBJ whole genome shotgun (WGS) entry which is preliminary data.</text>
</comment>
<dbReference type="InterPro" id="IPR006162">
    <property type="entry name" value="Ppantetheine_attach_site"/>
</dbReference>
<keyword evidence="4" id="KW-0560">Oxidoreductase</keyword>
<dbReference type="GO" id="GO:0047527">
    <property type="term" value="F:2,3-dihydroxybenzoate-serine ligase activity"/>
    <property type="evidence" value="ECO:0007669"/>
    <property type="project" value="TreeGrafter"/>
</dbReference>
<protein>
    <submittedName>
        <fullName evidence="6">Phosphopantetheine attachment site</fullName>
    </submittedName>
</protein>
<organism evidence="6 7">
    <name type="scientific">Pseudomonas citronellolis</name>
    <dbReference type="NCBI Taxonomy" id="53408"/>
    <lineage>
        <taxon>Bacteria</taxon>
        <taxon>Pseudomonadati</taxon>
        <taxon>Pseudomonadota</taxon>
        <taxon>Gammaproteobacteria</taxon>
        <taxon>Pseudomonadales</taxon>
        <taxon>Pseudomonadaceae</taxon>
        <taxon>Pseudomonas</taxon>
    </lineage>
</organism>
<dbReference type="SUPFAM" id="SSF51197">
    <property type="entry name" value="Clavaminate synthase-like"/>
    <property type="match status" value="1"/>
</dbReference>
<dbReference type="FunFam" id="3.30.559.10:FF:000012">
    <property type="entry name" value="Non-ribosomal peptide synthetase"/>
    <property type="match status" value="1"/>
</dbReference>
<dbReference type="GO" id="GO:0016706">
    <property type="term" value="F:2-oxoglutarate-dependent dioxygenase activity"/>
    <property type="evidence" value="ECO:0007669"/>
    <property type="project" value="UniProtKB-ARBA"/>
</dbReference>
<dbReference type="InterPro" id="IPR003819">
    <property type="entry name" value="TauD/TfdA-like"/>
</dbReference>
<dbReference type="Gene3D" id="3.30.300.30">
    <property type="match status" value="1"/>
</dbReference>
<dbReference type="GO" id="GO:0005829">
    <property type="term" value="C:cytosol"/>
    <property type="evidence" value="ECO:0007669"/>
    <property type="project" value="TreeGrafter"/>
</dbReference>
<dbReference type="Pfam" id="PF00668">
    <property type="entry name" value="Condensation"/>
    <property type="match status" value="1"/>
</dbReference>
<evidence type="ECO:0000256" key="3">
    <source>
        <dbReference type="ARBA" id="ARBA00022553"/>
    </source>
</evidence>
<evidence type="ECO:0000313" key="7">
    <source>
        <dbReference type="Proteomes" id="UP000183385"/>
    </source>
</evidence>
<sequence length="946" mass="105358">MVPTHLLFLGSLPLTANGKLDRRALPAPDASQAQQAYVAPRSELELALAAIWQEVLQLQQVGLEDNFFELGGHSLLATQVLSRLRQLLDAPLGLRDLFEHPCLGDLAAHIAGLAGQGAATAVPQLRSHGAKTRAPLSLVQRRLWITEQLSGGSSAYGMPMALRLRGPLAVEHLRRSFELVAQRHEVLRTAYSQDEEGNPLALIAARASLDIPLEDLSALAPAERDVRVNEAFRALSTTPIDLEQAPLVRARLLRLGADEHVLLHSMHHIISDGWSLGVLINDLVQSYSRLQRGESGELPALPLQYSDFSLWQEQLQAAGILEQQAGYWRERLAGYSGQLPLPLDRPRAPSASQAGGQLGFELPAALVARLREVAQRHGVTLYSLLLGSFQLFLHRLCGSDDVVVGVDVAGRGHTDLEALIGFFVNVLPLRSRLRDELPLGGYLRQIQQDLLAALEHQDLPFDMIVESVAVPRFKGMNPLLQVLFVMNNLPARRAAIDGLEVEALAAVEVHSKFDMALFVEEEQGRLQGNWQFASELFQRDSIQRFLGAWTALLEQFATDQDRKLGASMPIDVPSTGVSTPTAKGPKADKLGKFLKRAGTASAGGVVQPAGMRETPLVPGQRFPLLMEPSDSQLDLIEWTRHNRPLLEQKLAEHAGILFRGFRLDGIQGFEAFAEAVQPGLYGQYGDLPKKEGGRNTYRSTPYPERKMILFHNESSHQDRWPRKQLFYCEQPSLKGGATPVVDCRLMYQRLPQELRQRFEAKGLLYVRTFADKLDVPWQHFFKTEDRAEVERRCRESGIQWQWLGADELQIRTPGPAIIRHPVTGEASFFNQVQLHHIHCLDPDVREDLLAMYGLERMPRNVYYGDGTPIEDAVMELLGELYEACAVRFDWQKGDVILLDNMLAAHARDPYEGPRKIVVAMGDMYEQKDLRERTVAASAADTLEAQA</sequence>
<feature type="domain" description="Carrier" evidence="5">
    <location>
        <begin position="39"/>
        <end position="114"/>
    </location>
</feature>
<evidence type="ECO:0000259" key="5">
    <source>
        <dbReference type="PROSITE" id="PS50075"/>
    </source>
</evidence>
<dbReference type="SUPFAM" id="SSF56801">
    <property type="entry name" value="Acetyl-CoA synthetase-like"/>
    <property type="match status" value="1"/>
</dbReference>
<dbReference type="Gene3D" id="3.30.559.10">
    <property type="entry name" value="Chloramphenicol acetyltransferase-like domain"/>
    <property type="match status" value="1"/>
</dbReference>
<dbReference type="Pfam" id="PF00550">
    <property type="entry name" value="PP-binding"/>
    <property type="match status" value="1"/>
</dbReference>
<dbReference type="Gene3D" id="3.60.130.10">
    <property type="entry name" value="Clavaminate synthase-like"/>
    <property type="match status" value="1"/>
</dbReference>
<dbReference type="PROSITE" id="PS00012">
    <property type="entry name" value="PHOSPHOPANTETHEINE"/>
    <property type="match status" value="1"/>
</dbReference>
<dbReference type="Pfam" id="PF02668">
    <property type="entry name" value="TauD"/>
    <property type="match status" value="1"/>
</dbReference>
<dbReference type="SMART" id="SM00823">
    <property type="entry name" value="PKS_PP"/>
    <property type="match status" value="1"/>
</dbReference>
<dbReference type="InterPro" id="IPR036736">
    <property type="entry name" value="ACP-like_sf"/>
</dbReference>
<dbReference type="GO" id="GO:0031177">
    <property type="term" value="F:phosphopantetheine binding"/>
    <property type="evidence" value="ECO:0007669"/>
    <property type="project" value="InterPro"/>
</dbReference>
<dbReference type="Gene3D" id="3.30.559.30">
    <property type="entry name" value="Nonribosomal peptide synthetase, condensation domain"/>
    <property type="match status" value="1"/>
</dbReference>